<evidence type="ECO:0000256" key="1">
    <source>
        <dbReference type="ARBA" id="ARBA00023004"/>
    </source>
</evidence>
<comment type="caution">
    <text evidence="3">The sequence shown here is derived from an EMBL/GenBank/DDBJ whole genome shotgun (WGS) entry which is preliminary data.</text>
</comment>
<dbReference type="InterPro" id="IPR038157">
    <property type="entry name" value="FeoA_core_dom"/>
</dbReference>
<dbReference type="SUPFAM" id="SSF50037">
    <property type="entry name" value="C-terminal domain of transcriptional repressors"/>
    <property type="match status" value="1"/>
</dbReference>
<sequence>MLLSKAKLGETFIIEKVEGKEKIKKFLFSLGCFEGQQVTLISKLAGNYVINVKDSRYAIDEGMAKCITLKG</sequence>
<dbReference type="SMART" id="SM00899">
    <property type="entry name" value="FeoA"/>
    <property type="match status" value="1"/>
</dbReference>
<dbReference type="Gene3D" id="2.30.30.90">
    <property type="match status" value="1"/>
</dbReference>
<accession>A0A267MK21</accession>
<dbReference type="AlphaFoldDB" id="A0A267MK21"/>
<dbReference type="InterPro" id="IPR008988">
    <property type="entry name" value="Transcriptional_repressor_C"/>
</dbReference>
<evidence type="ECO:0000313" key="4">
    <source>
        <dbReference type="Proteomes" id="UP000216024"/>
    </source>
</evidence>
<dbReference type="Proteomes" id="UP000216024">
    <property type="component" value="Unassembled WGS sequence"/>
</dbReference>
<organism evidence="3 4">
    <name type="scientific">Anaeromicrobium sediminis</name>
    <dbReference type="NCBI Taxonomy" id="1478221"/>
    <lineage>
        <taxon>Bacteria</taxon>
        <taxon>Bacillati</taxon>
        <taxon>Bacillota</taxon>
        <taxon>Clostridia</taxon>
        <taxon>Peptostreptococcales</taxon>
        <taxon>Thermotaleaceae</taxon>
        <taxon>Anaeromicrobium</taxon>
    </lineage>
</organism>
<dbReference type="GO" id="GO:0046914">
    <property type="term" value="F:transition metal ion binding"/>
    <property type="evidence" value="ECO:0007669"/>
    <property type="project" value="InterPro"/>
</dbReference>
<feature type="domain" description="Ferrous iron transporter FeoA-like" evidence="2">
    <location>
        <begin position="1"/>
        <end position="71"/>
    </location>
</feature>
<proteinExistence type="predicted"/>
<name>A0A267MK21_9FIRM</name>
<gene>
    <name evidence="3" type="ORF">CCE28_08280</name>
</gene>
<protein>
    <submittedName>
        <fullName evidence="3">Ferrous iron transport protein A</fullName>
    </submittedName>
</protein>
<dbReference type="PANTHER" id="PTHR43151:SF1">
    <property type="entry name" value="SSR2333 PROTEIN"/>
    <property type="match status" value="1"/>
</dbReference>
<evidence type="ECO:0000313" key="3">
    <source>
        <dbReference type="EMBL" id="PAB59941.1"/>
    </source>
</evidence>
<dbReference type="PANTHER" id="PTHR43151">
    <property type="entry name" value="FEOA FAMILY PROTEIN"/>
    <property type="match status" value="1"/>
</dbReference>
<dbReference type="EMBL" id="NIBG01000005">
    <property type="protein sequence ID" value="PAB59941.1"/>
    <property type="molecule type" value="Genomic_DNA"/>
</dbReference>
<reference evidence="3 4" key="1">
    <citation type="submission" date="2017-06" db="EMBL/GenBank/DDBJ databases">
        <title>Draft genome sequence of anaerobic fermentative bacterium Anaeromicrobium sediminis DY2726D isolated from West Pacific Ocean sediments.</title>
        <authorList>
            <person name="Zeng X."/>
        </authorList>
    </citation>
    <scope>NUCLEOTIDE SEQUENCE [LARGE SCALE GENOMIC DNA]</scope>
    <source>
        <strain evidence="3 4">DY2726D</strain>
    </source>
</reference>
<keyword evidence="1" id="KW-0408">Iron</keyword>
<dbReference type="Pfam" id="PF04023">
    <property type="entry name" value="FeoA"/>
    <property type="match status" value="1"/>
</dbReference>
<evidence type="ECO:0000259" key="2">
    <source>
        <dbReference type="SMART" id="SM00899"/>
    </source>
</evidence>
<dbReference type="OrthoDB" id="5984at2"/>
<dbReference type="InterPro" id="IPR007167">
    <property type="entry name" value="Fe-transptr_FeoA-like"/>
</dbReference>
<keyword evidence="4" id="KW-1185">Reference proteome</keyword>
<dbReference type="InterPro" id="IPR053184">
    <property type="entry name" value="FeoA-like"/>
</dbReference>